<evidence type="ECO:0000256" key="7">
    <source>
        <dbReference type="ARBA" id="ARBA00023242"/>
    </source>
</evidence>
<keyword evidence="10" id="KW-1185">Reference proteome</keyword>
<evidence type="ECO:0000313" key="10">
    <source>
        <dbReference type="Proteomes" id="UP001353858"/>
    </source>
</evidence>
<evidence type="ECO:0000259" key="8">
    <source>
        <dbReference type="Pfam" id="PF13359"/>
    </source>
</evidence>
<gene>
    <name evidence="9" type="ORF">RN001_005307</name>
</gene>
<evidence type="ECO:0000256" key="6">
    <source>
        <dbReference type="ARBA" id="ARBA00022801"/>
    </source>
</evidence>
<evidence type="ECO:0000313" key="9">
    <source>
        <dbReference type="EMBL" id="KAK4881988.1"/>
    </source>
</evidence>
<evidence type="ECO:0000256" key="1">
    <source>
        <dbReference type="ARBA" id="ARBA00001968"/>
    </source>
</evidence>
<dbReference type="PANTHER" id="PTHR22930">
    <property type="match status" value="1"/>
</dbReference>
<reference evidence="10" key="1">
    <citation type="submission" date="2023-01" db="EMBL/GenBank/DDBJ databases">
        <title>Key to firefly adult light organ development and bioluminescence: homeobox transcription factors regulate luciferase expression and transportation to peroxisome.</title>
        <authorList>
            <person name="Fu X."/>
        </authorList>
    </citation>
    <scope>NUCLEOTIDE SEQUENCE [LARGE SCALE GENOMIC DNA]</scope>
</reference>
<keyword evidence="6" id="KW-0378">Hydrolase</keyword>
<dbReference type="InterPro" id="IPR045249">
    <property type="entry name" value="HARBI1-like"/>
</dbReference>
<protein>
    <recommendedName>
        <fullName evidence="8">DDE Tnp4 domain-containing protein</fullName>
    </recommendedName>
</protein>
<keyword evidence="7" id="KW-0539">Nucleus</keyword>
<evidence type="ECO:0000256" key="5">
    <source>
        <dbReference type="ARBA" id="ARBA00022723"/>
    </source>
</evidence>
<dbReference type="GO" id="GO:0004518">
    <property type="term" value="F:nuclease activity"/>
    <property type="evidence" value="ECO:0007669"/>
    <property type="project" value="UniProtKB-KW"/>
</dbReference>
<dbReference type="InterPro" id="IPR027806">
    <property type="entry name" value="HARBI1_dom"/>
</dbReference>
<dbReference type="Proteomes" id="UP001353858">
    <property type="component" value="Unassembled WGS sequence"/>
</dbReference>
<comment type="subcellular location">
    <subcellularLocation>
        <location evidence="2">Nucleus</location>
    </subcellularLocation>
</comment>
<evidence type="ECO:0000256" key="3">
    <source>
        <dbReference type="ARBA" id="ARBA00006958"/>
    </source>
</evidence>
<comment type="caution">
    <text evidence="9">The sequence shown here is derived from an EMBL/GenBank/DDBJ whole genome shotgun (WGS) entry which is preliminary data.</text>
</comment>
<name>A0AAN7QK91_9COLE</name>
<sequence length="379" mass="43510">MANVHEMLQIAAIADLEEAEQDYQIPRRQFLNSNDPFECLSDKQFIREYRLTKPMVVELIHLLTPLMTPASRSTALDVPKKVLVALNFFAYGSYQQNIGHNINTAVSQSSVSRCLKEVTEAMNQPHIFARFVRFPENFQELRAIQTRFFNKYGFPGTIGSIDCTHVAIYPPKIEDPLYPEAIYVNRKGYHSINVQLICDADLKILNVCAQHPGGTNDAFIWNNCEVHTLLQNLHRNGHTSYHLIGDSGYPLRPWLLTPLVHVEADTPEERYNRAQMRARSVIERLNGVLKLRFRCLLKHRVLHYSPEKASSIINTCVMLHNFCLENNLNIDDQVHEEDAVDMGIVGALPVNEEMINRINPDLAAGRRVQQQIIRNYFFD</sequence>
<keyword evidence="5" id="KW-0479">Metal-binding</keyword>
<dbReference type="GO" id="GO:0046872">
    <property type="term" value="F:metal ion binding"/>
    <property type="evidence" value="ECO:0007669"/>
    <property type="project" value="UniProtKB-KW"/>
</dbReference>
<comment type="similarity">
    <text evidence="3">Belongs to the HARBI1 family.</text>
</comment>
<keyword evidence="4" id="KW-0540">Nuclease</keyword>
<dbReference type="AlphaFoldDB" id="A0AAN7QK91"/>
<feature type="domain" description="DDE Tnp4" evidence="8">
    <location>
        <begin position="161"/>
        <end position="321"/>
    </location>
</feature>
<dbReference type="GO" id="GO:0016787">
    <property type="term" value="F:hydrolase activity"/>
    <property type="evidence" value="ECO:0007669"/>
    <property type="project" value="UniProtKB-KW"/>
</dbReference>
<comment type="cofactor">
    <cofactor evidence="1">
        <name>a divalent metal cation</name>
        <dbReference type="ChEBI" id="CHEBI:60240"/>
    </cofactor>
</comment>
<dbReference type="Pfam" id="PF13359">
    <property type="entry name" value="DDE_Tnp_4"/>
    <property type="match status" value="1"/>
</dbReference>
<evidence type="ECO:0000256" key="4">
    <source>
        <dbReference type="ARBA" id="ARBA00022722"/>
    </source>
</evidence>
<evidence type="ECO:0000256" key="2">
    <source>
        <dbReference type="ARBA" id="ARBA00004123"/>
    </source>
</evidence>
<accession>A0AAN7QK91</accession>
<dbReference type="EMBL" id="JARPUR010000002">
    <property type="protein sequence ID" value="KAK4881988.1"/>
    <property type="molecule type" value="Genomic_DNA"/>
</dbReference>
<dbReference type="PANTHER" id="PTHR22930:SF289">
    <property type="entry name" value="DDE TNP4 DOMAIN-CONTAINING PROTEIN-RELATED"/>
    <property type="match status" value="1"/>
</dbReference>
<dbReference type="GO" id="GO:0005634">
    <property type="term" value="C:nucleus"/>
    <property type="evidence" value="ECO:0007669"/>
    <property type="project" value="UniProtKB-SubCell"/>
</dbReference>
<organism evidence="9 10">
    <name type="scientific">Aquatica leii</name>
    <dbReference type="NCBI Taxonomy" id="1421715"/>
    <lineage>
        <taxon>Eukaryota</taxon>
        <taxon>Metazoa</taxon>
        <taxon>Ecdysozoa</taxon>
        <taxon>Arthropoda</taxon>
        <taxon>Hexapoda</taxon>
        <taxon>Insecta</taxon>
        <taxon>Pterygota</taxon>
        <taxon>Neoptera</taxon>
        <taxon>Endopterygota</taxon>
        <taxon>Coleoptera</taxon>
        <taxon>Polyphaga</taxon>
        <taxon>Elateriformia</taxon>
        <taxon>Elateroidea</taxon>
        <taxon>Lampyridae</taxon>
        <taxon>Luciolinae</taxon>
        <taxon>Aquatica</taxon>
    </lineage>
</organism>
<proteinExistence type="inferred from homology"/>